<dbReference type="PANTHER" id="PTHR33529:SF6">
    <property type="entry name" value="YJGP_YJGQ FAMILY PERMEASE"/>
    <property type="match status" value="1"/>
</dbReference>
<evidence type="ECO:0000256" key="1">
    <source>
        <dbReference type="ARBA" id="ARBA00004651"/>
    </source>
</evidence>
<organism evidence="7 8">
    <name type="scientific">Desulfatitalea alkaliphila</name>
    <dbReference type="NCBI Taxonomy" id="2929485"/>
    <lineage>
        <taxon>Bacteria</taxon>
        <taxon>Pseudomonadati</taxon>
        <taxon>Thermodesulfobacteriota</taxon>
        <taxon>Desulfobacteria</taxon>
        <taxon>Desulfobacterales</taxon>
        <taxon>Desulfosarcinaceae</taxon>
        <taxon>Desulfatitalea</taxon>
    </lineage>
</organism>
<dbReference type="GO" id="GO:0015920">
    <property type="term" value="P:lipopolysaccharide transport"/>
    <property type="evidence" value="ECO:0007669"/>
    <property type="project" value="TreeGrafter"/>
</dbReference>
<accession>A0AA41UIG1</accession>
<dbReference type="PANTHER" id="PTHR33529">
    <property type="entry name" value="SLR0882 PROTEIN-RELATED"/>
    <property type="match status" value="1"/>
</dbReference>
<comment type="subcellular location">
    <subcellularLocation>
        <location evidence="1">Cell membrane</location>
        <topology evidence="1">Multi-pass membrane protein</topology>
    </subcellularLocation>
</comment>
<dbReference type="Pfam" id="PF03739">
    <property type="entry name" value="LptF_LptG"/>
    <property type="match status" value="1"/>
</dbReference>
<evidence type="ECO:0000256" key="3">
    <source>
        <dbReference type="ARBA" id="ARBA00022692"/>
    </source>
</evidence>
<dbReference type="Proteomes" id="UP001165427">
    <property type="component" value="Unassembled WGS sequence"/>
</dbReference>
<reference evidence="7" key="1">
    <citation type="submission" date="2022-04" db="EMBL/GenBank/DDBJ databases">
        <title>Desulfatitalea alkaliphila sp. nov., a novel anaerobic sulfate-reducing bacterium isolated from terrestrial mud volcano, Taman Peninsula, Russia.</title>
        <authorList>
            <person name="Khomyakova M.A."/>
            <person name="Merkel A.Y."/>
            <person name="Slobodkin A.I."/>
        </authorList>
    </citation>
    <scope>NUCLEOTIDE SEQUENCE</scope>
    <source>
        <strain evidence="7">M08but</strain>
    </source>
</reference>
<evidence type="ECO:0000256" key="4">
    <source>
        <dbReference type="ARBA" id="ARBA00022989"/>
    </source>
</evidence>
<sequence>MNKIVQRYIFKEMLAPFGVSIAFFSFVFIMTQLPQMTNYVVNYRIGLTSLGLMLLYSLPFFLQFILPMAVMIAVLLTFLRMSGDMEIVALKAGGVNIYRLLPPVLVFGLIGAVINAGMAVHGLPMGRKAAKQLLYDVAVAHVDIGLTPRRFIDTYKDVVLYIHEVDTAGRTLRDIFIEDRRSADMSSTVVAPRGRLSVDSENMVANLRLFDGTIHQVGLEEGRVNEVRFETYDIRLDMDRSMDGVSRRPQHVEEMTMAELRHIITGAEQKDGRYYKALLEWHKKFSLPAACPALALLGMALGVRARSSKRAYGIGLGLAFFLLYYILLSLGWALGEEGVYPPAIGMWVPNIVSAGIGWILLVRAVNETPLALPPAPAWLKRLFRRRQ</sequence>
<feature type="transmembrane region" description="Helical" evidence="6">
    <location>
        <begin position="340"/>
        <end position="362"/>
    </location>
</feature>
<keyword evidence="8" id="KW-1185">Reference proteome</keyword>
<gene>
    <name evidence="7" type="primary">lptF</name>
    <name evidence="7" type="ORF">MRX98_09200</name>
</gene>
<feature type="transmembrane region" description="Helical" evidence="6">
    <location>
        <begin position="315"/>
        <end position="334"/>
    </location>
</feature>
<feature type="transmembrane region" description="Helical" evidence="6">
    <location>
        <begin position="285"/>
        <end position="303"/>
    </location>
</feature>
<evidence type="ECO:0000313" key="8">
    <source>
        <dbReference type="Proteomes" id="UP001165427"/>
    </source>
</evidence>
<dbReference type="NCBIfam" id="TIGR04407">
    <property type="entry name" value="LptF_YjgP"/>
    <property type="match status" value="1"/>
</dbReference>
<dbReference type="EMBL" id="JALJRB010000008">
    <property type="protein sequence ID" value="MCJ8500745.1"/>
    <property type="molecule type" value="Genomic_DNA"/>
</dbReference>
<proteinExistence type="predicted"/>
<keyword evidence="4 6" id="KW-1133">Transmembrane helix</keyword>
<name>A0AA41UIG1_9BACT</name>
<evidence type="ECO:0000256" key="5">
    <source>
        <dbReference type="ARBA" id="ARBA00023136"/>
    </source>
</evidence>
<feature type="transmembrane region" description="Helical" evidence="6">
    <location>
        <begin position="100"/>
        <end position="123"/>
    </location>
</feature>
<feature type="transmembrane region" description="Helical" evidence="6">
    <location>
        <begin position="12"/>
        <end position="33"/>
    </location>
</feature>
<dbReference type="GO" id="GO:0043190">
    <property type="term" value="C:ATP-binding cassette (ABC) transporter complex"/>
    <property type="evidence" value="ECO:0007669"/>
    <property type="project" value="InterPro"/>
</dbReference>
<comment type="caution">
    <text evidence="7">The sequence shown here is derived from an EMBL/GenBank/DDBJ whole genome shotgun (WGS) entry which is preliminary data.</text>
</comment>
<evidence type="ECO:0000256" key="2">
    <source>
        <dbReference type="ARBA" id="ARBA00022475"/>
    </source>
</evidence>
<keyword evidence="2" id="KW-1003">Cell membrane</keyword>
<dbReference type="InterPro" id="IPR030922">
    <property type="entry name" value="LptF"/>
</dbReference>
<evidence type="ECO:0000256" key="6">
    <source>
        <dbReference type="SAM" id="Phobius"/>
    </source>
</evidence>
<dbReference type="GO" id="GO:0055085">
    <property type="term" value="P:transmembrane transport"/>
    <property type="evidence" value="ECO:0007669"/>
    <property type="project" value="InterPro"/>
</dbReference>
<evidence type="ECO:0000313" key="7">
    <source>
        <dbReference type="EMBL" id="MCJ8500745.1"/>
    </source>
</evidence>
<feature type="transmembrane region" description="Helical" evidence="6">
    <location>
        <begin position="53"/>
        <end position="79"/>
    </location>
</feature>
<keyword evidence="3 6" id="KW-0812">Transmembrane</keyword>
<keyword evidence="5 6" id="KW-0472">Membrane</keyword>
<dbReference type="AlphaFoldDB" id="A0AA41UIG1"/>
<dbReference type="InterPro" id="IPR005495">
    <property type="entry name" value="LptG/LptF_permease"/>
</dbReference>
<protein>
    <submittedName>
        <fullName evidence="7">LPS export ABC transporter permease LptF</fullName>
    </submittedName>
</protein>
<dbReference type="RefSeq" id="WP_246906074.1">
    <property type="nucleotide sequence ID" value="NZ_JALJRB010000008.1"/>
</dbReference>